<name>Q3UWG6_MOUSE</name>
<dbReference type="GeneID" id="12753"/>
<dbReference type="MGI" id="MGI:99698">
    <property type="gene designation" value="Clock"/>
</dbReference>
<dbReference type="CTD" id="9575"/>
<gene>
    <name evidence="2" type="primary">Clock</name>
</gene>
<dbReference type="EMBL" id="AK136367">
    <property type="protein sequence ID" value="BAE22949.1"/>
    <property type="molecule type" value="mRNA"/>
</dbReference>
<accession>Q3UWG6</accession>
<dbReference type="OrthoDB" id="411251at2759"/>
<reference evidence="1" key="1">
    <citation type="journal article" date="1999" name="Methods Enzymol.">
        <title>High-efficiency full-length cDNA cloning.</title>
        <authorList>
            <person name="Carninci P."/>
            <person name="Hayashizaki Y."/>
        </authorList>
    </citation>
    <scope>NUCLEOTIDE SEQUENCE</scope>
    <source>
        <strain evidence="1">C57BL/6J</strain>
        <tissue evidence="1">Lung</tissue>
    </source>
</reference>
<protein>
    <submittedName>
        <fullName evidence="1">Uncharacterized protein</fullName>
    </submittedName>
</protein>
<dbReference type="BioGRID-ORCS" id="12753">
    <property type="hits" value="4 hits in 85 CRISPR screens"/>
</dbReference>
<reference evidence="1" key="7">
    <citation type="journal article" date="2005" name="Science">
        <title>The Transcriptional Landscape of the Mammalian Genome.</title>
        <authorList>
            <consortium name="The FANTOM Consortium"/>
            <consortium name="Riken Genome Exploration Research Group and Genome Science Group (Genome Network Project Core Group)"/>
        </authorList>
    </citation>
    <scope>NUCLEOTIDE SEQUENCE</scope>
    <source>
        <strain evidence="1">C57BL/6J</strain>
        <tissue evidence="1">Lung</tissue>
    </source>
</reference>
<dbReference type="AlphaFoldDB" id="Q3UWG6"/>
<reference evidence="1" key="8">
    <citation type="journal article" date="2005" name="Science">
        <title>Antisense Transcription in the Mammalian Transcriptome.</title>
        <authorList>
            <consortium name="RIKEN Genome Exploration Research Group and Genome Science Group (Genome Network Project Core Group) and the FANTOM Consortium"/>
        </authorList>
    </citation>
    <scope>NUCLEOTIDE SEQUENCE</scope>
    <source>
        <strain evidence="1">C57BL/6J</strain>
        <tissue evidence="1">Lung</tissue>
    </source>
</reference>
<reference evidence="1" key="5">
    <citation type="journal article" date="2002" name="Nature">
        <title>Analysis of the mouse transcriptome based on functional annotation of 60,770 full-length cDNAs.</title>
        <authorList>
            <consortium name="The FANTOM Consortium and the RIKEN Genome Exploration Research Group Phase I and II Team"/>
        </authorList>
    </citation>
    <scope>NUCLEOTIDE SEQUENCE</scope>
    <source>
        <strain evidence="1">C57BL/6J</strain>
        <tissue evidence="1">Lung</tissue>
    </source>
</reference>
<dbReference type="RefSeq" id="NP_001292151.1">
    <property type="nucleotide sequence ID" value="NM_001305222.1"/>
</dbReference>
<dbReference type="DNASU" id="12753"/>
<reference evidence="1" key="4">
    <citation type="journal article" date="2001" name="Nature">
        <title>Functional annotation of a full-length mouse cDNA collection.</title>
        <authorList>
            <consortium name="The RIKEN Genome Exploration Research Group Phase II Team and the FANTOM Consortium"/>
        </authorList>
    </citation>
    <scope>NUCLEOTIDE SEQUENCE</scope>
    <source>
        <strain evidence="1">C57BL/6J</strain>
        <tissue evidence="1">Lung</tissue>
    </source>
</reference>
<sequence>MFAFKSVKTNCDIALRNDFSNVLSWPVLVHIYC</sequence>
<organism evidence="1">
    <name type="scientific">Mus musculus</name>
    <name type="common">Mouse</name>
    <dbReference type="NCBI Taxonomy" id="10090"/>
    <lineage>
        <taxon>Eukaryota</taxon>
        <taxon>Metazoa</taxon>
        <taxon>Chordata</taxon>
        <taxon>Craniata</taxon>
        <taxon>Vertebrata</taxon>
        <taxon>Euteleostomi</taxon>
        <taxon>Mammalia</taxon>
        <taxon>Eutheria</taxon>
        <taxon>Euarchontoglires</taxon>
        <taxon>Glires</taxon>
        <taxon>Rodentia</taxon>
        <taxon>Myomorpha</taxon>
        <taxon>Muroidea</taxon>
        <taxon>Muridae</taxon>
        <taxon>Murinae</taxon>
        <taxon>Mus</taxon>
        <taxon>Mus</taxon>
    </lineage>
</organism>
<evidence type="ECO:0000313" key="1">
    <source>
        <dbReference type="EMBL" id="BAE22949.1"/>
    </source>
</evidence>
<evidence type="ECO:0000313" key="2">
    <source>
        <dbReference type="MGI" id="MGI:99698"/>
    </source>
</evidence>
<dbReference type="AGR" id="MGI:99698"/>
<reference evidence="1" key="3">
    <citation type="journal article" date="2000" name="Genome Res.">
        <title>RIKEN integrated sequence analysis (RISA) system--384-format sequencing pipeline with 384 multicapillary sequencer.</title>
        <authorList>
            <person name="Shibata K."/>
            <person name="Itoh M."/>
            <person name="Aizawa K."/>
            <person name="Nagaoka S."/>
            <person name="Sasaki N."/>
            <person name="Carninci P."/>
            <person name="Konno H."/>
            <person name="Akiyama J."/>
            <person name="Nishi K."/>
            <person name="Kitsunai T."/>
            <person name="Tashiro H."/>
            <person name="Itoh M."/>
            <person name="Sumi N."/>
            <person name="Ishii Y."/>
            <person name="Nakamura S."/>
            <person name="Hazama M."/>
            <person name="Nishine T."/>
            <person name="Harada A."/>
            <person name="Yamamoto R."/>
            <person name="Matsumoto H."/>
            <person name="Sakaguchi S."/>
            <person name="Ikegami T."/>
            <person name="Kashiwagi K."/>
            <person name="Fujiwake S."/>
            <person name="Inoue K."/>
            <person name="Togawa Y."/>
            <person name="Izawa M."/>
            <person name="Ohara E."/>
            <person name="Watahiki M."/>
            <person name="Yoneda Y."/>
            <person name="Ishikawa T."/>
            <person name="Ozawa K."/>
            <person name="Tanaka T."/>
            <person name="Matsuura S."/>
            <person name="Kawai J."/>
            <person name="Okazaki Y."/>
            <person name="Muramatsu M."/>
            <person name="Inoue Y."/>
            <person name="Kira A."/>
            <person name="Hayashizaki Y."/>
        </authorList>
    </citation>
    <scope>NUCLEOTIDE SEQUENCE</scope>
    <source>
        <strain evidence="1">C57BL/6J</strain>
        <tissue evidence="1">Lung</tissue>
    </source>
</reference>
<reference evidence="1" key="6">
    <citation type="submission" date="2004-03" db="EMBL/GenBank/DDBJ databases">
        <authorList>
            <person name="Arakawa T."/>
            <person name="Carninci P."/>
            <person name="Fukuda S."/>
            <person name="Hashizume W."/>
            <person name="Hayashida K."/>
            <person name="Hori F."/>
            <person name="Iida J."/>
            <person name="Imamura K."/>
            <person name="Imotani K."/>
            <person name="Itoh M."/>
            <person name="Kanagawa S."/>
            <person name="Kawai J."/>
            <person name="Kojima M."/>
            <person name="Konno H."/>
            <person name="Murata M."/>
            <person name="Nakamura M."/>
            <person name="Ninomiya N."/>
            <person name="Nishiyori H."/>
            <person name="Nomura K."/>
            <person name="Ohno M."/>
            <person name="Sakazume N."/>
            <person name="Sano H."/>
            <person name="Sasaki D."/>
            <person name="Shibata K."/>
            <person name="Shiraki T."/>
            <person name="Tagami M."/>
            <person name="Tagami Y."/>
            <person name="Waki K."/>
            <person name="Watahiki A."/>
            <person name="Muramatsu M."/>
            <person name="Hayashizaki Y."/>
        </authorList>
    </citation>
    <scope>NUCLEOTIDE SEQUENCE</scope>
    <source>
        <strain evidence="1">C57BL/6J</strain>
        <tissue evidence="1">Lung</tissue>
    </source>
</reference>
<proteinExistence type="evidence at transcript level"/>
<reference evidence="1" key="2">
    <citation type="journal article" date="2000" name="Genome Res.">
        <title>Normalization and subtraction of cap-trapper-selected cDNAs to prepare full-length cDNA libraries for rapid discovery of new genes.</title>
        <authorList>
            <person name="Carninci P."/>
            <person name="Shibata Y."/>
            <person name="Hayatsu N."/>
            <person name="Sugahara Y."/>
            <person name="Shibata K."/>
            <person name="Itoh M."/>
            <person name="Konno H."/>
            <person name="Okazaki Y."/>
            <person name="Muramatsu M."/>
            <person name="Hayashizaki Y."/>
        </authorList>
    </citation>
    <scope>NUCLEOTIDE SEQUENCE</scope>
    <source>
        <strain evidence="1">C57BL/6J</strain>
        <tissue evidence="1">Lung</tissue>
    </source>
</reference>